<dbReference type="PANTHER" id="PTHR47677:SF1">
    <property type="entry name" value="CYTOCHROME C OXIDASE ASSEMBLY FACTOR 6"/>
    <property type="match status" value="1"/>
</dbReference>
<dbReference type="AlphaFoldDB" id="A0AAE0IAU9"/>
<proteinExistence type="inferred from homology"/>
<evidence type="ECO:0000256" key="2">
    <source>
        <dbReference type="ARBA" id="ARBA00004496"/>
    </source>
</evidence>
<evidence type="ECO:0000256" key="5">
    <source>
        <dbReference type="ARBA" id="ARBA00022490"/>
    </source>
</evidence>
<accession>A0AAE0IAU9</accession>
<keyword evidence="7" id="KW-1015">Disulfide bond</keyword>
<gene>
    <name evidence="9" type="ORF">B0H66DRAFT_172876</name>
</gene>
<keyword evidence="5" id="KW-0963">Cytoplasm</keyword>
<comment type="subcellular location">
    <subcellularLocation>
        <location evidence="2">Cytoplasm</location>
    </subcellularLocation>
    <subcellularLocation>
        <location evidence="3">Mitochondrion intermembrane space</location>
    </subcellularLocation>
    <subcellularLocation>
        <location evidence="1">Nucleus</location>
    </subcellularLocation>
</comment>
<dbReference type="InterPro" id="IPR048281">
    <property type="entry name" value="COA6_fun"/>
</dbReference>
<comment type="similarity">
    <text evidence="4">Belongs to the cytochrome c oxidase subunit 6B family.</text>
</comment>
<dbReference type="Gene3D" id="1.10.10.140">
    <property type="entry name" value="Cytochrome c oxidase, subunit VIb"/>
    <property type="match status" value="1"/>
</dbReference>
<protein>
    <submittedName>
        <fullName evidence="9">Oxidoreductase-like protein</fullName>
    </submittedName>
</protein>
<dbReference type="Proteomes" id="UP001283341">
    <property type="component" value="Unassembled WGS sequence"/>
</dbReference>
<evidence type="ECO:0000256" key="4">
    <source>
        <dbReference type="ARBA" id="ARBA00006425"/>
    </source>
</evidence>
<dbReference type="InterPro" id="IPR036549">
    <property type="entry name" value="CX6/COA6-like_sf"/>
</dbReference>
<dbReference type="PANTHER" id="PTHR47677">
    <property type="entry name" value="CYTOCHROME C OXIDASE ASSEMBLY FACTOR 6"/>
    <property type="match status" value="1"/>
</dbReference>
<evidence type="ECO:0000256" key="7">
    <source>
        <dbReference type="ARBA" id="ARBA00023157"/>
    </source>
</evidence>
<dbReference type="GO" id="GO:0005758">
    <property type="term" value="C:mitochondrial intermembrane space"/>
    <property type="evidence" value="ECO:0007669"/>
    <property type="project" value="UniProtKB-SubCell"/>
</dbReference>
<evidence type="ECO:0000256" key="1">
    <source>
        <dbReference type="ARBA" id="ARBA00004123"/>
    </source>
</evidence>
<dbReference type="InterPro" id="IPR048280">
    <property type="entry name" value="COX6B-like"/>
</dbReference>
<evidence type="ECO:0000256" key="8">
    <source>
        <dbReference type="ARBA" id="ARBA00023242"/>
    </source>
</evidence>
<keyword evidence="8" id="KW-0539">Nucleus</keyword>
<evidence type="ECO:0000256" key="3">
    <source>
        <dbReference type="ARBA" id="ARBA00004569"/>
    </source>
</evidence>
<comment type="caution">
    <text evidence="9">The sequence shown here is derived from an EMBL/GenBank/DDBJ whole genome shotgun (WGS) entry which is preliminary data.</text>
</comment>
<evidence type="ECO:0000313" key="10">
    <source>
        <dbReference type="Proteomes" id="UP001283341"/>
    </source>
</evidence>
<dbReference type="FunFam" id="1.10.10.140:FF:000003">
    <property type="entry name" value="Cytochrome c oxidase assembly factor 6"/>
    <property type="match status" value="1"/>
</dbReference>
<name>A0AAE0IAU9_9PEZI</name>
<evidence type="ECO:0000313" key="9">
    <source>
        <dbReference type="EMBL" id="KAK3321524.1"/>
    </source>
</evidence>
<keyword evidence="10" id="KW-1185">Reference proteome</keyword>
<dbReference type="EMBL" id="JAUEDM010000003">
    <property type="protein sequence ID" value="KAK3321524.1"/>
    <property type="molecule type" value="Genomic_DNA"/>
</dbReference>
<organism evidence="9 10">
    <name type="scientific">Apodospora peruviana</name>
    <dbReference type="NCBI Taxonomy" id="516989"/>
    <lineage>
        <taxon>Eukaryota</taxon>
        <taxon>Fungi</taxon>
        <taxon>Dikarya</taxon>
        <taxon>Ascomycota</taxon>
        <taxon>Pezizomycotina</taxon>
        <taxon>Sordariomycetes</taxon>
        <taxon>Sordariomycetidae</taxon>
        <taxon>Sordariales</taxon>
        <taxon>Lasiosphaeriaceae</taxon>
        <taxon>Apodospora</taxon>
    </lineage>
</organism>
<reference evidence="9" key="2">
    <citation type="submission" date="2023-06" db="EMBL/GenBank/DDBJ databases">
        <authorList>
            <consortium name="Lawrence Berkeley National Laboratory"/>
            <person name="Haridas S."/>
            <person name="Hensen N."/>
            <person name="Bonometti L."/>
            <person name="Westerberg I."/>
            <person name="Brannstrom I.O."/>
            <person name="Guillou S."/>
            <person name="Cros-Aarteil S."/>
            <person name="Calhoun S."/>
            <person name="Kuo A."/>
            <person name="Mondo S."/>
            <person name="Pangilinan J."/>
            <person name="Riley R."/>
            <person name="Labutti K."/>
            <person name="Andreopoulos B."/>
            <person name="Lipzen A."/>
            <person name="Chen C."/>
            <person name="Yanf M."/>
            <person name="Daum C."/>
            <person name="Ng V."/>
            <person name="Clum A."/>
            <person name="Steindorff A."/>
            <person name="Ohm R."/>
            <person name="Martin F."/>
            <person name="Silar P."/>
            <person name="Natvig D."/>
            <person name="Lalanne C."/>
            <person name="Gautier V."/>
            <person name="Ament-Velasquez S.L."/>
            <person name="Kruys A."/>
            <person name="Hutchinson M.I."/>
            <person name="Powell A.J."/>
            <person name="Barry K."/>
            <person name="Miller A.N."/>
            <person name="Grigoriev I.V."/>
            <person name="Debuchy R."/>
            <person name="Gladieux P."/>
            <person name="Thoren M.H."/>
            <person name="Johannesson H."/>
        </authorList>
    </citation>
    <scope>NUCLEOTIDE SEQUENCE</scope>
    <source>
        <strain evidence="9">CBS 118394</strain>
    </source>
</reference>
<dbReference type="SUPFAM" id="SSF47694">
    <property type="entry name" value="Cytochrome c oxidase subunit h"/>
    <property type="match status" value="1"/>
</dbReference>
<dbReference type="GO" id="GO:0033617">
    <property type="term" value="P:mitochondrial respiratory chain complex IV assembly"/>
    <property type="evidence" value="ECO:0007669"/>
    <property type="project" value="TreeGrafter"/>
</dbReference>
<dbReference type="Pfam" id="PF02297">
    <property type="entry name" value="COX6B"/>
    <property type="match status" value="1"/>
</dbReference>
<dbReference type="GO" id="GO:0005634">
    <property type="term" value="C:nucleus"/>
    <property type="evidence" value="ECO:0007669"/>
    <property type="project" value="UniProtKB-SubCell"/>
</dbReference>
<keyword evidence="6" id="KW-0496">Mitochondrion</keyword>
<reference evidence="9" key="1">
    <citation type="journal article" date="2023" name="Mol. Phylogenet. Evol.">
        <title>Genome-scale phylogeny and comparative genomics of the fungal order Sordariales.</title>
        <authorList>
            <person name="Hensen N."/>
            <person name="Bonometti L."/>
            <person name="Westerberg I."/>
            <person name="Brannstrom I.O."/>
            <person name="Guillou S."/>
            <person name="Cros-Aarteil S."/>
            <person name="Calhoun S."/>
            <person name="Haridas S."/>
            <person name="Kuo A."/>
            <person name="Mondo S."/>
            <person name="Pangilinan J."/>
            <person name="Riley R."/>
            <person name="LaButti K."/>
            <person name="Andreopoulos B."/>
            <person name="Lipzen A."/>
            <person name="Chen C."/>
            <person name="Yan M."/>
            <person name="Daum C."/>
            <person name="Ng V."/>
            <person name="Clum A."/>
            <person name="Steindorff A."/>
            <person name="Ohm R.A."/>
            <person name="Martin F."/>
            <person name="Silar P."/>
            <person name="Natvig D.O."/>
            <person name="Lalanne C."/>
            <person name="Gautier V."/>
            <person name="Ament-Velasquez S.L."/>
            <person name="Kruys A."/>
            <person name="Hutchinson M.I."/>
            <person name="Powell A.J."/>
            <person name="Barry K."/>
            <person name="Miller A.N."/>
            <person name="Grigoriev I.V."/>
            <person name="Debuchy R."/>
            <person name="Gladieux P."/>
            <person name="Hiltunen Thoren M."/>
            <person name="Johannesson H."/>
        </authorList>
    </citation>
    <scope>NUCLEOTIDE SEQUENCE</scope>
    <source>
        <strain evidence="9">CBS 118394</strain>
    </source>
</reference>
<evidence type="ECO:0000256" key="6">
    <source>
        <dbReference type="ARBA" id="ARBA00023128"/>
    </source>
</evidence>
<sequence>MGLLGFFSTEEEKRAADVRKGVVAPTRAERQKCWEARDGFFACLDANNIVDPIKEDKAAAKACRQESAKFEENCAEKWVVYFKQWRVQDIQKKRRLAELEAQGGIKMDVNTDFTARK</sequence>